<reference evidence="2" key="2">
    <citation type="submission" date="2022-11" db="EMBL/GenBank/DDBJ databases">
        <authorList>
            <person name="Johnson J.D."/>
        </authorList>
    </citation>
    <scope>NUCLEOTIDE SEQUENCE</scope>
    <source>
        <strain evidence="1">E28</strain>
        <strain evidence="2">E37</strain>
    </source>
</reference>
<reference evidence="2" key="1">
    <citation type="submission" date="2022-11" db="EMBL/GenBank/DDBJ databases">
        <title>Streptococcus macedonicus and Acinetobacter baumannii: co-inhabitants of the cheese production environment.</title>
        <authorList>
            <person name="Johnson J."/>
        </authorList>
    </citation>
    <scope>NUCLEOTIDE SEQUENCE</scope>
    <source>
        <strain evidence="2">E37</strain>
    </source>
</reference>
<dbReference type="EMBL" id="JAPHJC010000002">
    <property type="protein sequence ID" value="MCW8677162.1"/>
    <property type="molecule type" value="Genomic_DNA"/>
</dbReference>
<reference evidence="1" key="3">
    <citation type="submission" date="2024-05" db="EMBL/GenBank/DDBJ databases">
        <title>Streptococcus macedonicus and Acinetobacter baumannii: co-inhabitants of the cheese production environment.</title>
        <authorList>
            <person name="Johnson J."/>
            <person name="Curtin C."/>
            <person name="Waite-Cusic J."/>
        </authorList>
    </citation>
    <scope>NUCLEOTIDE SEQUENCE</scope>
    <source>
        <strain evidence="1">E28</strain>
    </source>
</reference>
<dbReference type="AlphaFoldDB" id="A0AA47FEY0"/>
<sequence length="73" mass="8830">MSFDKLKEYLPYRGEKYIKPEKAGNYRQYMVDLRDLARQARDEFSLISKSFEDRVKPFKAEGFVAKFKNKSYY</sequence>
<dbReference type="Proteomes" id="UP001209889">
    <property type="component" value="Unassembled WGS sequence"/>
</dbReference>
<evidence type="ECO:0000313" key="4">
    <source>
        <dbReference type="Proteomes" id="UP001209889"/>
    </source>
</evidence>
<evidence type="ECO:0000313" key="1">
    <source>
        <dbReference type="EMBL" id="MCW8677162.1"/>
    </source>
</evidence>
<keyword evidence="4" id="KW-1185">Reference proteome</keyword>
<organism evidence="2 3">
    <name type="scientific">Streptococcus macedonicus</name>
    <name type="common">Streptococcus gallolyticus macedonicus</name>
    <dbReference type="NCBI Taxonomy" id="59310"/>
    <lineage>
        <taxon>Bacteria</taxon>
        <taxon>Bacillati</taxon>
        <taxon>Bacillota</taxon>
        <taxon>Bacilli</taxon>
        <taxon>Lactobacillales</taxon>
        <taxon>Streptococcaceae</taxon>
        <taxon>Streptococcus</taxon>
    </lineage>
</organism>
<dbReference type="RefSeq" id="WP_265643798.1">
    <property type="nucleotide sequence ID" value="NZ_CP113440.1"/>
</dbReference>
<dbReference type="Proteomes" id="UP001156410">
    <property type="component" value="Chromosome"/>
</dbReference>
<evidence type="ECO:0000313" key="2">
    <source>
        <dbReference type="EMBL" id="WAK63837.1"/>
    </source>
</evidence>
<gene>
    <name evidence="2" type="ORF">OQG81_02935</name>
    <name evidence="1" type="ORF">OQH01_01025</name>
</gene>
<protein>
    <submittedName>
        <fullName evidence="2">Uncharacterized protein</fullName>
    </submittedName>
</protein>
<proteinExistence type="predicted"/>
<accession>A0AA47FEY0</accession>
<name>A0AA47FEY0_STRMC</name>
<dbReference type="EMBL" id="CP113440">
    <property type="protein sequence ID" value="WAK63837.1"/>
    <property type="molecule type" value="Genomic_DNA"/>
</dbReference>
<evidence type="ECO:0000313" key="3">
    <source>
        <dbReference type="Proteomes" id="UP001156410"/>
    </source>
</evidence>